<dbReference type="InterPro" id="IPR038408">
    <property type="entry name" value="GNK2_sf"/>
</dbReference>
<sequence>MTPPAWEMKESTDQSPFVEATSARMTIVYYTFCMVRYSDESILGNQETNFNNGTQFNSTIALETDIDQFNTALQSLLDKLTATAVAGTTLQKFATGDTTVPNNLIKLYALVQCVPYLLAGATVS</sequence>
<protein>
    <submittedName>
        <fullName evidence="1">Uncharacterized protein</fullName>
    </submittedName>
</protein>
<reference evidence="1" key="1">
    <citation type="journal article" date="2023" name="bioRxiv">
        <title>Improved chromosome-level genome assembly for marigold (Tagetes erecta).</title>
        <authorList>
            <person name="Jiang F."/>
            <person name="Yuan L."/>
            <person name="Wang S."/>
            <person name="Wang H."/>
            <person name="Xu D."/>
            <person name="Wang A."/>
            <person name="Fan W."/>
        </authorList>
    </citation>
    <scope>NUCLEOTIDE SEQUENCE</scope>
    <source>
        <strain evidence="1">WSJ</strain>
        <tissue evidence="1">Leaf</tissue>
    </source>
</reference>
<dbReference type="PANTHER" id="PTHR32099:SF51">
    <property type="entry name" value="CYSTEINE-RICH RECEPTOR-LIKE PROTEIN KINASE 25 ISOFORM X1"/>
    <property type="match status" value="1"/>
</dbReference>
<accession>A0AAD8KR46</accession>
<dbReference type="EMBL" id="JAUHHV010000004">
    <property type="protein sequence ID" value="KAK1426128.1"/>
    <property type="molecule type" value="Genomic_DNA"/>
</dbReference>
<comment type="caution">
    <text evidence="1">The sequence shown here is derived from an EMBL/GenBank/DDBJ whole genome shotgun (WGS) entry which is preliminary data.</text>
</comment>
<keyword evidence="2" id="KW-1185">Reference proteome</keyword>
<proteinExistence type="predicted"/>
<evidence type="ECO:0000313" key="2">
    <source>
        <dbReference type="Proteomes" id="UP001229421"/>
    </source>
</evidence>
<dbReference type="CDD" id="cd23509">
    <property type="entry name" value="Gnk2-like"/>
    <property type="match status" value="1"/>
</dbReference>
<organism evidence="1 2">
    <name type="scientific">Tagetes erecta</name>
    <name type="common">African marigold</name>
    <dbReference type="NCBI Taxonomy" id="13708"/>
    <lineage>
        <taxon>Eukaryota</taxon>
        <taxon>Viridiplantae</taxon>
        <taxon>Streptophyta</taxon>
        <taxon>Embryophyta</taxon>
        <taxon>Tracheophyta</taxon>
        <taxon>Spermatophyta</taxon>
        <taxon>Magnoliopsida</taxon>
        <taxon>eudicotyledons</taxon>
        <taxon>Gunneridae</taxon>
        <taxon>Pentapetalae</taxon>
        <taxon>asterids</taxon>
        <taxon>campanulids</taxon>
        <taxon>Asterales</taxon>
        <taxon>Asteraceae</taxon>
        <taxon>Asteroideae</taxon>
        <taxon>Heliantheae alliance</taxon>
        <taxon>Tageteae</taxon>
        <taxon>Tagetes</taxon>
    </lineage>
</organism>
<dbReference type="Proteomes" id="UP001229421">
    <property type="component" value="Unassembled WGS sequence"/>
</dbReference>
<dbReference type="Gene3D" id="3.30.430.20">
    <property type="entry name" value="Gnk2 domain, C-X8-C-X2-C motif"/>
    <property type="match status" value="1"/>
</dbReference>
<gene>
    <name evidence="1" type="ORF">QVD17_14797</name>
</gene>
<dbReference type="PANTHER" id="PTHR32099">
    <property type="entry name" value="CYSTEINE-RICH REPEAT SECRETORY PROTEIN"/>
    <property type="match status" value="1"/>
</dbReference>
<name>A0AAD8KR46_TARER</name>
<evidence type="ECO:0000313" key="1">
    <source>
        <dbReference type="EMBL" id="KAK1426128.1"/>
    </source>
</evidence>
<dbReference type="AlphaFoldDB" id="A0AAD8KR46"/>